<gene>
    <name evidence="1" type="ORF">AFUS01_LOCUS26236</name>
</gene>
<dbReference type="Pfam" id="PF19086">
    <property type="entry name" value="Terpene_syn_C_2"/>
    <property type="match status" value="1"/>
</dbReference>
<name>A0A8J2KD74_9HEXA</name>
<sequence>MQTWCGDKDLSHLLNHYTQYNLRVYTGGVRAIHELVFLLERFYIPNSVRENAFWIRCFEVAAFLSLRTNDVIGVEKEWRHKERTGKRADNVVFHYMEATNCSFEEAVDRGLNEHNLALKEFHDFFEFLKSNQDCLYELNEEERQIFMKSTFIMSECVACNIKGQSLMDRYNARLNLNFERSTVSILG</sequence>
<evidence type="ECO:0008006" key="3">
    <source>
        <dbReference type="Google" id="ProtNLM"/>
    </source>
</evidence>
<keyword evidence="2" id="KW-1185">Reference proteome</keyword>
<evidence type="ECO:0000313" key="2">
    <source>
        <dbReference type="Proteomes" id="UP000708208"/>
    </source>
</evidence>
<dbReference type="EMBL" id="CAJVCH010346954">
    <property type="protein sequence ID" value="CAG7815566.1"/>
    <property type="molecule type" value="Genomic_DNA"/>
</dbReference>
<accession>A0A8J2KD74</accession>
<organism evidence="1 2">
    <name type="scientific">Allacma fusca</name>
    <dbReference type="NCBI Taxonomy" id="39272"/>
    <lineage>
        <taxon>Eukaryota</taxon>
        <taxon>Metazoa</taxon>
        <taxon>Ecdysozoa</taxon>
        <taxon>Arthropoda</taxon>
        <taxon>Hexapoda</taxon>
        <taxon>Collembola</taxon>
        <taxon>Symphypleona</taxon>
        <taxon>Sminthuridae</taxon>
        <taxon>Allacma</taxon>
    </lineage>
</organism>
<reference evidence="1" key="1">
    <citation type="submission" date="2021-06" db="EMBL/GenBank/DDBJ databases">
        <authorList>
            <person name="Hodson N. C."/>
            <person name="Mongue J. A."/>
            <person name="Jaron S. K."/>
        </authorList>
    </citation>
    <scope>NUCLEOTIDE SEQUENCE</scope>
</reference>
<dbReference type="AlphaFoldDB" id="A0A8J2KD74"/>
<protein>
    <recommendedName>
        <fullName evidence="3">Terpene synthase</fullName>
    </recommendedName>
</protein>
<evidence type="ECO:0000313" key="1">
    <source>
        <dbReference type="EMBL" id="CAG7815566.1"/>
    </source>
</evidence>
<proteinExistence type="predicted"/>
<dbReference type="Proteomes" id="UP000708208">
    <property type="component" value="Unassembled WGS sequence"/>
</dbReference>
<comment type="caution">
    <text evidence="1">The sequence shown here is derived from an EMBL/GenBank/DDBJ whole genome shotgun (WGS) entry which is preliminary data.</text>
</comment>